<dbReference type="CDD" id="cd00057">
    <property type="entry name" value="FA58C"/>
    <property type="match status" value="1"/>
</dbReference>
<gene>
    <name evidence="4" type="primary">LOC109472018</name>
</gene>
<comment type="similarity">
    <text evidence="1">Belongs to the neurexin family.</text>
</comment>
<sequence>MASDDIRDDSITASSYYKGDYRPPRARLYGTAGEGAWAARKNNIGEWLQVDLGGMKSITGTIIQGQDHGDSWVTSYKLHYSADGTSSTTYTDSDGLEKVFVGNTDTNTPVTNLLEYPIDARYVRFVVQSWHRWIGMRAEILGCALRVVDKRIVS</sequence>
<evidence type="ECO:0000313" key="3">
    <source>
        <dbReference type="Proteomes" id="UP000515135"/>
    </source>
</evidence>
<dbReference type="OrthoDB" id="6262482at2759"/>
<evidence type="ECO:0000259" key="2">
    <source>
        <dbReference type="PROSITE" id="PS50022"/>
    </source>
</evidence>
<dbReference type="PANTHER" id="PTHR24543:SF291">
    <property type="entry name" value="SMOKE ALARM, ISOFORM D"/>
    <property type="match status" value="1"/>
</dbReference>
<dbReference type="KEGG" id="bbel:109472018"/>
<organism evidence="3 4">
    <name type="scientific">Branchiostoma belcheri</name>
    <name type="common">Amphioxus</name>
    <dbReference type="NCBI Taxonomy" id="7741"/>
    <lineage>
        <taxon>Eukaryota</taxon>
        <taxon>Metazoa</taxon>
        <taxon>Chordata</taxon>
        <taxon>Cephalochordata</taxon>
        <taxon>Leptocardii</taxon>
        <taxon>Amphioxiformes</taxon>
        <taxon>Branchiostomatidae</taxon>
        <taxon>Branchiostoma</taxon>
    </lineage>
</organism>
<dbReference type="PANTHER" id="PTHR24543">
    <property type="entry name" value="MULTICOPPER OXIDASE-RELATED"/>
    <property type="match status" value="1"/>
</dbReference>
<feature type="domain" description="F5/8 type C" evidence="2">
    <location>
        <begin position="1"/>
        <end position="143"/>
    </location>
</feature>
<dbReference type="Proteomes" id="UP000515135">
    <property type="component" value="Unplaced"/>
</dbReference>
<protein>
    <submittedName>
        <fullName evidence="4">Lactadherin-like</fullName>
    </submittedName>
</protein>
<dbReference type="SMART" id="SM00231">
    <property type="entry name" value="FA58C"/>
    <property type="match status" value="1"/>
</dbReference>
<dbReference type="RefSeq" id="XP_019627150.1">
    <property type="nucleotide sequence ID" value="XM_019771591.1"/>
</dbReference>
<evidence type="ECO:0000256" key="1">
    <source>
        <dbReference type="ARBA" id="ARBA00010241"/>
    </source>
</evidence>
<dbReference type="AlphaFoldDB" id="A0A6P4YDB1"/>
<dbReference type="Gene3D" id="2.60.120.260">
    <property type="entry name" value="Galactose-binding domain-like"/>
    <property type="match status" value="1"/>
</dbReference>
<dbReference type="GeneID" id="109472018"/>
<name>A0A6P4YDB1_BRABE</name>
<dbReference type="Pfam" id="PF00754">
    <property type="entry name" value="F5_F8_type_C"/>
    <property type="match status" value="1"/>
</dbReference>
<dbReference type="InterPro" id="IPR008979">
    <property type="entry name" value="Galactose-bd-like_sf"/>
</dbReference>
<accession>A0A6P4YDB1</accession>
<reference evidence="4" key="1">
    <citation type="submission" date="2025-08" db="UniProtKB">
        <authorList>
            <consortium name="RefSeq"/>
        </authorList>
    </citation>
    <scope>IDENTIFICATION</scope>
    <source>
        <tissue evidence="4">Gonad</tissue>
    </source>
</reference>
<keyword evidence="3" id="KW-1185">Reference proteome</keyword>
<proteinExistence type="inferred from homology"/>
<dbReference type="InterPro" id="IPR000421">
    <property type="entry name" value="FA58C"/>
</dbReference>
<dbReference type="PROSITE" id="PS50022">
    <property type="entry name" value="FA58C_3"/>
    <property type="match status" value="1"/>
</dbReference>
<evidence type="ECO:0000313" key="4">
    <source>
        <dbReference type="RefSeq" id="XP_019627150.1"/>
    </source>
</evidence>
<dbReference type="SUPFAM" id="SSF49785">
    <property type="entry name" value="Galactose-binding domain-like"/>
    <property type="match status" value="1"/>
</dbReference>
<dbReference type="FunFam" id="2.60.120.260:FF:000016">
    <property type="entry name" value="Contactin-associated protein-like 4 isoform 1"/>
    <property type="match status" value="1"/>
</dbReference>